<dbReference type="VEuPathDB" id="TriTrypDB:TcYC6_0064360"/>
<comment type="caution">
    <text evidence="1">The sequence shown here is derived from an EMBL/GenBank/DDBJ whole genome shotgun (WGS) entry which is preliminary data.</text>
</comment>
<dbReference type="VEuPathDB" id="TriTrypDB:C4B63_21g239c"/>
<dbReference type="VEuPathDB" id="TriTrypDB:TcCLB.506865.50"/>
<dbReference type="OMA" id="HAYLEFL"/>
<dbReference type="VEuPathDB" id="TriTrypDB:TcCL_ESM10881"/>
<evidence type="ECO:0000313" key="2">
    <source>
        <dbReference type="Proteomes" id="UP000246078"/>
    </source>
</evidence>
<protein>
    <submittedName>
        <fullName evidence="1">Putative Archaic translocase of outer membrane 12 kDa subunit</fullName>
    </submittedName>
</protein>
<organism evidence="1 2">
    <name type="scientific">Trypanosoma cruzi</name>
    <dbReference type="NCBI Taxonomy" id="5693"/>
    <lineage>
        <taxon>Eukaryota</taxon>
        <taxon>Discoba</taxon>
        <taxon>Euglenozoa</taxon>
        <taxon>Kinetoplastea</taxon>
        <taxon>Metakinetoplastina</taxon>
        <taxon>Trypanosomatida</taxon>
        <taxon>Trypanosomatidae</taxon>
        <taxon>Trypanosoma</taxon>
        <taxon>Schizotrypanum</taxon>
    </lineage>
</organism>
<accession>A0A2V2WDP4</accession>
<dbReference type="VEuPathDB" id="TriTrypDB:C3747_125g109c"/>
<dbReference type="VEuPathDB" id="TriTrypDB:TcCLB.509569.44"/>
<sequence length="104" mass="11940">MMLDSGAAMRESRWSGIWRFVKSYTSHVGSAYLEFATPVALFFIFNMALDMQDTERFGLAWIHYSRVDDEREREEKFPAYEPGSAPQLKRVKAATTTEYIASTA</sequence>
<proteinExistence type="predicted"/>
<dbReference type="Proteomes" id="UP000246078">
    <property type="component" value="Unassembled WGS sequence"/>
</dbReference>
<name>A0A2V2WDP4_TRYCR</name>
<evidence type="ECO:0000313" key="1">
    <source>
        <dbReference type="EMBL" id="PWV05739.1"/>
    </source>
</evidence>
<dbReference type="AlphaFoldDB" id="A0A2V2WDP4"/>
<gene>
    <name evidence="1" type="ORF">C3747_125g109c</name>
</gene>
<dbReference type="OrthoDB" id="270044at2759"/>
<reference evidence="1 2" key="1">
    <citation type="journal article" date="2018" name="Microb. Genom.">
        <title>Expanding an expanded genome: long-read sequencing of Trypanosoma cruzi.</title>
        <authorList>
            <person name="Berna L."/>
            <person name="Rodriguez M."/>
            <person name="Chiribao M.L."/>
            <person name="Parodi-Talice A."/>
            <person name="Pita S."/>
            <person name="Rijo G."/>
            <person name="Alvarez-Valin F."/>
            <person name="Robello C."/>
        </authorList>
    </citation>
    <scope>NUCLEOTIDE SEQUENCE [LARGE SCALE GENOMIC DNA]</scope>
    <source>
        <strain evidence="1 2">TCC</strain>
    </source>
</reference>
<dbReference type="VEuPathDB" id="TriTrypDB:BCY84_05364"/>
<dbReference type="VEuPathDB" id="TriTrypDB:TcBrA4_0019450"/>
<dbReference type="EMBL" id="PRFC01000125">
    <property type="protein sequence ID" value="PWV05739.1"/>
    <property type="molecule type" value="Genomic_DNA"/>
</dbReference>